<accession>A0A849VCD4</accession>
<evidence type="ECO:0000313" key="2">
    <source>
        <dbReference type="Proteomes" id="UP000586305"/>
    </source>
</evidence>
<evidence type="ECO:0000313" key="1">
    <source>
        <dbReference type="EMBL" id="NOU51329.1"/>
    </source>
</evidence>
<organism evidence="1 2">
    <name type="scientific">Pseudoalteromonas caenipelagi</name>
    <dbReference type="NCBI Taxonomy" id="2726988"/>
    <lineage>
        <taxon>Bacteria</taxon>
        <taxon>Pseudomonadati</taxon>
        <taxon>Pseudomonadota</taxon>
        <taxon>Gammaproteobacteria</taxon>
        <taxon>Alteromonadales</taxon>
        <taxon>Pseudoalteromonadaceae</taxon>
        <taxon>Pseudoalteromonas</taxon>
    </lineage>
</organism>
<sequence length="198" mass="21071">MKNKIKLAVLVTSLFGLGACSVGDRVVRQGADAHLFAGNITVLDGQHVGLLEVTNGNVTLGKNTIYKRVDVTNGNIQIGALSQGGALSVTNGQIEILSNVEVSGDVIITNGTIIISEQSQINGTVETSTGDIIVKPAAQISGDLVFNKPGFISSQFENHTPTLKVGKDVKLKGKIHLYRPIKLELDDSINKELITIHY</sequence>
<keyword evidence="2" id="KW-1185">Reference proteome</keyword>
<reference evidence="1 2" key="1">
    <citation type="submission" date="2020-04" db="EMBL/GenBank/DDBJ databases">
        <title>Pseudoalteromonas caenipelagi sp. nov., isolated from a tidal flat.</title>
        <authorList>
            <person name="Park S."/>
            <person name="Yoon J.-H."/>
        </authorList>
    </citation>
    <scope>NUCLEOTIDE SEQUENCE [LARGE SCALE GENOMIC DNA]</scope>
    <source>
        <strain evidence="1 2">JBTF-M23</strain>
    </source>
</reference>
<protein>
    <recommendedName>
        <fullName evidence="3">Polymer-forming cytoskeletal protein</fullName>
    </recommendedName>
</protein>
<dbReference type="Proteomes" id="UP000586305">
    <property type="component" value="Unassembled WGS sequence"/>
</dbReference>
<name>A0A849VCD4_9GAMM</name>
<comment type="caution">
    <text evidence="1">The sequence shown here is derived from an EMBL/GenBank/DDBJ whole genome shotgun (WGS) entry which is preliminary data.</text>
</comment>
<gene>
    <name evidence="1" type="ORF">HG263_12400</name>
</gene>
<dbReference type="PROSITE" id="PS51257">
    <property type="entry name" value="PROKAR_LIPOPROTEIN"/>
    <property type="match status" value="1"/>
</dbReference>
<dbReference type="AlphaFoldDB" id="A0A849VCD4"/>
<dbReference type="EMBL" id="JABBPG010000004">
    <property type="protein sequence ID" value="NOU51329.1"/>
    <property type="molecule type" value="Genomic_DNA"/>
</dbReference>
<dbReference type="RefSeq" id="WP_171626389.1">
    <property type="nucleotide sequence ID" value="NZ_JABBPG010000004.1"/>
</dbReference>
<proteinExistence type="predicted"/>
<evidence type="ECO:0008006" key="3">
    <source>
        <dbReference type="Google" id="ProtNLM"/>
    </source>
</evidence>